<proteinExistence type="predicted"/>
<sequence>MDFRKLDNKLRVLAEKTSSYLLLPLTADEWKDVFDLISEIKEGFKEVRYQTITEKNSAWQNFYALREKAYRKRQEDFENKSKEHFRKIWHMLDGLEYSRLEDFIISTLSFQELKITKETMRERGKELNEAAQYFSSVKGEMTKEHKAEIHERIIKIRINHDEFWKETKDREQELAQVRKEKQEAWEEKREKSLQIKERIKNNLNNNRDKLAKAEEALQRFESTKMKLEEKVESAYTERYREQHQEWLEEIEQKIRSVKDQIENLERWIQEDEQKLNNWSD</sequence>
<dbReference type="RefSeq" id="WP_081159477.1">
    <property type="nucleotide sequence ID" value="NZ_LWBP01000002.1"/>
</dbReference>
<evidence type="ECO:0000313" key="2">
    <source>
        <dbReference type="EMBL" id="OQP67850.1"/>
    </source>
</evidence>
<reference evidence="3" key="1">
    <citation type="submission" date="2016-04" db="EMBL/GenBank/DDBJ databases">
        <authorList>
            <person name="Chen L."/>
            <person name="Zhuang W."/>
            <person name="Wang G."/>
        </authorList>
    </citation>
    <scope>NUCLEOTIDE SEQUENCE [LARGE SCALE GENOMIC DNA]</scope>
    <source>
        <strain evidence="3">208</strain>
    </source>
</reference>
<gene>
    <name evidence="2" type="ORF">A4R26_10105</name>
</gene>
<keyword evidence="3" id="KW-1185">Reference proteome</keyword>
<dbReference type="OrthoDB" id="9832132at2"/>
<dbReference type="AlphaFoldDB" id="A0A1V9GBA1"/>
<feature type="coiled-coil region" evidence="1">
    <location>
        <begin position="193"/>
        <end position="274"/>
    </location>
</feature>
<organism evidence="2 3">
    <name type="scientific">Niastella populi</name>
    <dbReference type="NCBI Taxonomy" id="550983"/>
    <lineage>
        <taxon>Bacteria</taxon>
        <taxon>Pseudomonadati</taxon>
        <taxon>Bacteroidota</taxon>
        <taxon>Chitinophagia</taxon>
        <taxon>Chitinophagales</taxon>
        <taxon>Chitinophagaceae</taxon>
        <taxon>Niastella</taxon>
    </lineage>
</organism>
<evidence type="ECO:0000256" key="1">
    <source>
        <dbReference type="SAM" id="Coils"/>
    </source>
</evidence>
<name>A0A1V9GBA1_9BACT</name>
<accession>A0A1V9GBA1</accession>
<comment type="caution">
    <text evidence="2">The sequence shown here is derived from an EMBL/GenBank/DDBJ whole genome shotgun (WGS) entry which is preliminary data.</text>
</comment>
<dbReference type="Proteomes" id="UP000192276">
    <property type="component" value="Unassembled WGS sequence"/>
</dbReference>
<evidence type="ECO:0000313" key="3">
    <source>
        <dbReference type="Proteomes" id="UP000192276"/>
    </source>
</evidence>
<dbReference type="EMBL" id="LWBP01000002">
    <property type="protein sequence ID" value="OQP67850.1"/>
    <property type="molecule type" value="Genomic_DNA"/>
</dbReference>
<protein>
    <submittedName>
        <fullName evidence="2">Uncharacterized protein</fullName>
    </submittedName>
</protein>
<keyword evidence="1" id="KW-0175">Coiled coil</keyword>